<accession>A0A0F9E669</accession>
<organism evidence="1">
    <name type="scientific">marine sediment metagenome</name>
    <dbReference type="NCBI Taxonomy" id="412755"/>
    <lineage>
        <taxon>unclassified sequences</taxon>
        <taxon>metagenomes</taxon>
        <taxon>ecological metagenomes</taxon>
    </lineage>
</organism>
<name>A0A0F9E669_9ZZZZ</name>
<sequence length="92" mass="10337">MKDELLGLALGRGTSWGPLADALIAQRINTASAGPVIAPWEVSQLDDVWIDVLTGLVRDLPFMKKGYAEIEQIKDRIRINHPSFSKRMQRLH</sequence>
<dbReference type="EMBL" id="LAZR01028732">
    <property type="protein sequence ID" value="KKL61716.1"/>
    <property type="molecule type" value="Genomic_DNA"/>
</dbReference>
<proteinExistence type="predicted"/>
<gene>
    <name evidence="1" type="ORF">LCGC14_2192560</name>
</gene>
<comment type="caution">
    <text evidence="1">The sequence shown here is derived from an EMBL/GenBank/DDBJ whole genome shotgun (WGS) entry which is preliminary data.</text>
</comment>
<dbReference type="AlphaFoldDB" id="A0A0F9E669"/>
<reference evidence="1" key="1">
    <citation type="journal article" date="2015" name="Nature">
        <title>Complex archaea that bridge the gap between prokaryotes and eukaryotes.</title>
        <authorList>
            <person name="Spang A."/>
            <person name="Saw J.H."/>
            <person name="Jorgensen S.L."/>
            <person name="Zaremba-Niedzwiedzka K."/>
            <person name="Martijn J."/>
            <person name="Lind A.E."/>
            <person name="van Eijk R."/>
            <person name="Schleper C."/>
            <person name="Guy L."/>
            <person name="Ettema T.J."/>
        </authorList>
    </citation>
    <scope>NUCLEOTIDE SEQUENCE</scope>
</reference>
<evidence type="ECO:0000313" key="1">
    <source>
        <dbReference type="EMBL" id="KKL61716.1"/>
    </source>
</evidence>
<protein>
    <submittedName>
        <fullName evidence="1">Uncharacterized protein</fullName>
    </submittedName>
</protein>